<protein>
    <submittedName>
        <fullName evidence="1">Uncharacterized protein</fullName>
    </submittedName>
</protein>
<accession>A0A0E9UMK8</accession>
<sequence length="41" mass="4628">MFSSVSQSRRAPPHQHTIIQLTLCEANVFNSGILSSLYYCK</sequence>
<evidence type="ECO:0000313" key="1">
    <source>
        <dbReference type="EMBL" id="JAH67089.1"/>
    </source>
</evidence>
<dbReference type="AlphaFoldDB" id="A0A0E9UMK8"/>
<reference evidence="1" key="1">
    <citation type="submission" date="2014-11" db="EMBL/GenBank/DDBJ databases">
        <authorList>
            <person name="Amaro Gonzalez C."/>
        </authorList>
    </citation>
    <scope>NUCLEOTIDE SEQUENCE</scope>
</reference>
<name>A0A0E9UMK8_ANGAN</name>
<dbReference type="EMBL" id="GBXM01041488">
    <property type="protein sequence ID" value="JAH67089.1"/>
    <property type="molecule type" value="Transcribed_RNA"/>
</dbReference>
<organism evidence="1">
    <name type="scientific">Anguilla anguilla</name>
    <name type="common">European freshwater eel</name>
    <name type="synonym">Muraena anguilla</name>
    <dbReference type="NCBI Taxonomy" id="7936"/>
    <lineage>
        <taxon>Eukaryota</taxon>
        <taxon>Metazoa</taxon>
        <taxon>Chordata</taxon>
        <taxon>Craniata</taxon>
        <taxon>Vertebrata</taxon>
        <taxon>Euteleostomi</taxon>
        <taxon>Actinopterygii</taxon>
        <taxon>Neopterygii</taxon>
        <taxon>Teleostei</taxon>
        <taxon>Anguilliformes</taxon>
        <taxon>Anguillidae</taxon>
        <taxon>Anguilla</taxon>
    </lineage>
</organism>
<proteinExistence type="predicted"/>
<reference evidence="1" key="2">
    <citation type="journal article" date="2015" name="Fish Shellfish Immunol.">
        <title>Early steps in the European eel (Anguilla anguilla)-Vibrio vulnificus interaction in the gills: Role of the RtxA13 toxin.</title>
        <authorList>
            <person name="Callol A."/>
            <person name="Pajuelo D."/>
            <person name="Ebbesson L."/>
            <person name="Teles M."/>
            <person name="MacKenzie S."/>
            <person name="Amaro C."/>
        </authorList>
    </citation>
    <scope>NUCLEOTIDE SEQUENCE</scope>
</reference>